<dbReference type="PRINTS" id="PR00080">
    <property type="entry name" value="SDRFAMILY"/>
</dbReference>
<evidence type="ECO:0000313" key="2">
    <source>
        <dbReference type="EMBL" id="MOY36141.1"/>
    </source>
</evidence>
<proteinExistence type="inferred from homology"/>
<accession>A0A4D5RHI6</accession>
<dbReference type="PRINTS" id="PR00081">
    <property type="entry name" value="GDHRDH"/>
</dbReference>
<dbReference type="VEuPathDB" id="VectorBase:ISCW015035"/>
<dbReference type="OrthoDB" id="47007at2759"/>
<dbReference type="Gene3D" id="3.40.50.720">
    <property type="entry name" value="NAD(P)-binding Rossmann-like Domain"/>
    <property type="match status" value="1"/>
</dbReference>
<dbReference type="SUPFAM" id="SSF51735">
    <property type="entry name" value="NAD(P)-binding Rossmann-fold domains"/>
    <property type="match status" value="1"/>
</dbReference>
<name>A0A4D5RHI6_IXOSC</name>
<evidence type="ECO:0000256" key="1">
    <source>
        <dbReference type="RuleBase" id="RU000363"/>
    </source>
</evidence>
<reference evidence="2" key="1">
    <citation type="submission" date="2019-04" db="EMBL/GenBank/DDBJ databases">
        <title>An insight into the mialome of Ixodes scapularis.</title>
        <authorList>
            <person name="Ribeiro J.M."/>
            <person name="Mather T.N."/>
            <person name="Karim S."/>
        </authorList>
    </citation>
    <scope>NUCLEOTIDE SEQUENCE</scope>
</reference>
<dbReference type="InterPro" id="IPR002347">
    <property type="entry name" value="SDR_fam"/>
</dbReference>
<comment type="similarity">
    <text evidence="1">Belongs to the short-chain dehydrogenases/reductases (SDR) family.</text>
</comment>
<dbReference type="AlphaFoldDB" id="A0A4D5RHI6"/>
<dbReference type="PANTHER" id="PTHR44269">
    <property type="entry name" value="DEHYDROGENASE/REDUCTASE SDR FAMILY MEMBER 7-RELATED"/>
    <property type="match status" value="1"/>
</dbReference>
<organism evidence="2">
    <name type="scientific">Ixodes scapularis</name>
    <name type="common">Black-legged tick</name>
    <name type="synonym">Deer tick</name>
    <dbReference type="NCBI Taxonomy" id="6945"/>
    <lineage>
        <taxon>Eukaryota</taxon>
        <taxon>Metazoa</taxon>
        <taxon>Ecdysozoa</taxon>
        <taxon>Arthropoda</taxon>
        <taxon>Chelicerata</taxon>
        <taxon>Arachnida</taxon>
        <taxon>Acari</taxon>
        <taxon>Parasitiformes</taxon>
        <taxon>Ixodida</taxon>
        <taxon>Ixodoidea</taxon>
        <taxon>Ixodidae</taxon>
        <taxon>Ixodinae</taxon>
        <taxon>Ixodes</taxon>
    </lineage>
</organism>
<dbReference type="Pfam" id="PF00106">
    <property type="entry name" value="adh_short"/>
    <property type="match status" value="1"/>
</dbReference>
<dbReference type="VEuPathDB" id="VectorBase:ISCI015035"/>
<protein>
    <submittedName>
        <fullName evidence="2">Putative dehydrogenase</fullName>
    </submittedName>
</protein>
<dbReference type="VEuPathDB" id="VectorBase:ISCP_020309"/>
<dbReference type="EMBL" id="GHJT01002170">
    <property type="protein sequence ID" value="MOY36141.1"/>
    <property type="molecule type" value="Transcribed_RNA"/>
</dbReference>
<dbReference type="InterPro" id="IPR036291">
    <property type="entry name" value="NAD(P)-bd_dom_sf"/>
</dbReference>
<dbReference type="InterPro" id="IPR053011">
    <property type="entry name" value="SDR_family_member_7"/>
</dbReference>
<sequence length="323" mass="36048">MCCISILLTLALVAVLAVAWYWFRYWADACWSLVWAERFGASPANLRRQVAWITGAGSGVGRAVAMELASNGVRLVLSDIDTKAIEDVKYTIIAQDLLPEKDILVLPLDVTAFESHRGAFDSVLEKFGHLDILVNSAGRSQSAKFQDIEMEVHKAMFNLNVFSHVNLTKTVVPHWLERRTGHVVVLSSCASKIALPDSATYNATKAALHGYFECLWSEVFDKGINVTMVCPGPVATPIRQNCFSGTLDKTECFKPSANQRKMTAARAGQLIVTAIANKLDEIWIGPQPFVLYMYLAQYFPTIYRKYVVPSIFQKEHIARLRDN</sequence>
<dbReference type="PANTHER" id="PTHR44269:SF2">
    <property type="entry name" value="DEHYDROGENASE_REDUCTASE SDR FAMILY MEMBER 7"/>
    <property type="match status" value="1"/>
</dbReference>